<sequence length="119" mass="13213">MTPKRGDRAAPPPLPDEHDIRFDNGESAKGWEFLARSAPAHLRRAYDTLRAARPRPAPPTARHHALRGSLARADRRGASLEQWQYEVTGGGRTWYLIDDAGSTLWITYAGTAHPRATDS</sequence>
<dbReference type="RefSeq" id="WP_375062679.1">
    <property type="nucleotide sequence ID" value="NZ_JBHGBT010000007.1"/>
</dbReference>
<keyword evidence="3" id="KW-1185">Reference proteome</keyword>
<proteinExistence type="predicted"/>
<dbReference type="Proteomes" id="UP001577267">
    <property type="component" value="Unassembled WGS sequence"/>
</dbReference>
<reference evidence="2 3" key="1">
    <citation type="submission" date="2024-09" db="EMBL/GenBank/DDBJ databases">
        <title>Draft genome sequence of multifaceted antimicrobials producing Streptomyces sp. strain FH1.</title>
        <authorList>
            <person name="Hassan F."/>
            <person name="Ali H."/>
            <person name="Hassan N."/>
            <person name="Nawaz A."/>
        </authorList>
    </citation>
    <scope>NUCLEOTIDE SEQUENCE [LARGE SCALE GENOMIC DNA]</scope>
    <source>
        <strain evidence="2 3">FH1</strain>
    </source>
</reference>
<evidence type="ECO:0000256" key="1">
    <source>
        <dbReference type="SAM" id="MobiDB-lite"/>
    </source>
</evidence>
<evidence type="ECO:0000313" key="2">
    <source>
        <dbReference type="EMBL" id="MFB4194690.1"/>
    </source>
</evidence>
<dbReference type="EMBL" id="JBHGBT010000007">
    <property type="protein sequence ID" value="MFB4194690.1"/>
    <property type="molecule type" value="Genomic_DNA"/>
</dbReference>
<name>A0ABV4ZKN5_9ACTN</name>
<comment type="caution">
    <text evidence="2">The sequence shown here is derived from an EMBL/GenBank/DDBJ whole genome shotgun (WGS) entry which is preliminary data.</text>
</comment>
<feature type="region of interest" description="Disordered" evidence="1">
    <location>
        <begin position="1"/>
        <end position="22"/>
    </location>
</feature>
<organism evidence="2 3">
    <name type="scientific">Streptomyces carpaticus</name>
    <dbReference type="NCBI Taxonomy" id="285558"/>
    <lineage>
        <taxon>Bacteria</taxon>
        <taxon>Bacillati</taxon>
        <taxon>Actinomycetota</taxon>
        <taxon>Actinomycetes</taxon>
        <taxon>Kitasatosporales</taxon>
        <taxon>Streptomycetaceae</taxon>
        <taxon>Streptomyces</taxon>
    </lineage>
</organism>
<feature type="region of interest" description="Disordered" evidence="1">
    <location>
        <begin position="52"/>
        <end position="73"/>
    </location>
</feature>
<gene>
    <name evidence="2" type="ORF">ACE11A_10040</name>
</gene>
<evidence type="ECO:0000313" key="3">
    <source>
        <dbReference type="Proteomes" id="UP001577267"/>
    </source>
</evidence>
<protein>
    <submittedName>
        <fullName evidence="2">Uncharacterized protein</fullName>
    </submittedName>
</protein>
<accession>A0ABV4ZKN5</accession>